<evidence type="ECO:0000313" key="3">
    <source>
        <dbReference type="Proteomes" id="UP000070444"/>
    </source>
</evidence>
<dbReference type="AlphaFoldDB" id="A0A137NWV3"/>
<reference evidence="2 3" key="1">
    <citation type="journal article" date="2015" name="Genome Biol. Evol.">
        <title>Phylogenomic analyses indicate that early fungi evolved digesting cell walls of algal ancestors of land plants.</title>
        <authorList>
            <person name="Chang Y."/>
            <person name="Wang S."/>
            <person name="Sekimoto S."/>
            <person name="Aerts A.L."/>
            <person name="Choi C."/>
            <person name="Clum A."/>
            <person name="LaButti K.M."/>
            <person name="Lindquist E.A."/>
            <person name="Yee Ngan C."/>
            <person name="Ohm R.A."/>
            <person name="Salamov A.A."/>
            <person name="Grigoriev I.V."/>
            <person name="Spatafora J.W."/>
            <person name="Berbee M.L."/>
        </authorList>
    </citation>
    <scope>NUCLEOTIDE SEQUENCE [LARGE SCALE GENOMIC DNA]</scope>
    <source>
        <strain evidence="2 3">NRRL 28638</strain>
    </source>
</reference>
<dbReference type="Proteomes" id="UP000070444">
    <property type="component" value="Unassembled WGS sequence"/>
</dbReference>
<sequence length="314" mass="35857">MADTVVLTQITKRFPSVRFSHCSNLSLKRRASKLQITLPPSTETINQDLPSPTKLYELNSFKAFNENFQNQKRKSNTTTVSSAPSYSSTNDKESPPGYDYWVPPKTIQKRYIMKKGNFFSNSWYLTNDEGELCYRFYPTSNEQALLTTDRKLQIGRVYQPPVGDLTISLQIPSSKSIYKWVTLTPIDASSGNYNVSLCKRRISSSPSGKEAQPSTNATTANQIQTFSWNYDASRNGWILFDHLYFTHGRFCLTNSKDEFGSLEFLTNRLESQQVLYLTIALNIILYRHSNWLLGGKLLCRQSSIKSNSSSEMYL</sequence>
<dbReference type="EMBL" id="KQ964656">
    <property type="protein sequence ID" value="KXN67151.1"/>
    <property type="molecule type" value="Genomic_DNA"/>
</dbReference>
<protein>
    <submittedName>
        <fullName evidence="2">Uncharacterized protein</fullName>
    </submittedName>
</protein>
<name>A0A137NWV3_CONC2</name>
<evidence type="ECO:0000313" key="2">
    <source>
        <dbReference type="EMBL" id="KXN67151.1"/>
    </source>
</evidence>
<accession>A0A137NWV3</accession>
<evidence type="ECO:0000256" key="1">
    <source>
        <dbReference type="SAM" id="MobiDB-lite"/>
    </source>
</evidence>
<organism evidence="2 3">
    <name type="scientific">Conidiobolus coronatus (strain ATCC 28846 / CBS 209.66 / NRRL 28638)</name>
    <name type="common">Delacroixia coronata</name>
    <dbReference type="NCBI Taxonomy" id="796925"/>
    <lineage>
        <taxon>Eukaryota</taxon>
        <taxon>Fungi</taxon>
        <taxon>Fungi incertae sedis</taxon>
        <taxon>Zoopagomycota</taxon>
        <taxon>Entomophthoromycotina</taxon>
        <taxon>Entomophthoromycetes</taxon>
        <taxon>Entomophthorales</taxon>
        <taxon>Ancylistaceae</taxon>
        <taxon>Conidiobolus</taxon>
    </lineage>
</organism>
<keyword evidence="3" id="KW-1185">Reference proteome</keyword>
<feature type="region of interest" description="Disordered" evidence="1">
    <location>
        <begin position="72"/>
        <end position="97"/>
    </location>
</feature>
<feature type="compositionally biased region" description="Polar residues" evidence="1">
    <location>
        <begin position="72"/>
        <end position="89"/>
    </location>
</feature>
<proteinExistence type="predicted"/>
<gene>
    <name evidence="2" type="ORF">CONCODRAFT_80266</name>
</gene>